<protein>
    <submittedName>
        <fullName evidence="2">SgcJ/EcaC family oxidoreductase</fullName>
    </submittedName>
</protein>
<organism evidence="2 3">
    <name type="scientific">Nocardia abscessus</name>
    <dbReference type="NCBI Taxonomy" id="120957"/>
    <lineage>
        <taxon>Bacteria</taxon>
        <taxon>Bacillati</taxon>
        <taxon>Actinomycetota</taxon>
        <taxon>Actinomycetes</taxon>
        <taxon>Mycobacteriales</taxon>
        <taxon>Nocardiaceae</taxon>
        <taxon>Nocardia</taxon>
    </lineage>
</organism>
<dbReference type="Pfam" id="PF14534">
    <property type="entry name" value="DUF4440"/>
    <property type="match status" value="1"/>
</dbReference>
<evidence type="ECO:0000313" key="3">
    <source>
        <dbReference type="Proteomes" id="UP000807309"/>
    </source>
</evidence>
<proteinExistence type="predicted"/>
<dbReference type="EMBL" id="JADLRE010000004">
    <property type="protein sequence ID" value="MBF6224976.1"/>
    <property type="molecule type" value="Genomic_DNA"/>
</dbReference>
<evidence type="ECO:0000259" key="1">
    <source>
        <dbReference type="Pfam" id="PF14534"/>
    </source>
</evidence>
<keyword evidence="3" id="KW-1185">Reference proteome</keyword>
<dbReference type="InterPro" id="IPR011944">
    <property type="entry name" value="Steroid_delta5-4_isomerase"/>
</dbReference>
<name>A0ABS0C496_9NOCA</name>
<comment type="caution">
    <text evidence="2">The sequence shown here is derived from an EMBL/GenBank/DDBJ whole genome shotgun (WGS) entry which is preliminary data.</text>
</comment>
<evidence type="ECO:0000313" key="2">
    <source>
        <dbReference type="EMBL" id="MBF6224976.1"/>
    </source>
</evidence>
<feature type="domain" description="DUF4440" evidence="1">
    <location>
        <begin position="12"/>
        <end position="123"/>
    </location>
</feature>
<sequence>MSMDQRIDSDAIRDLFDRQAQAWAEGDAEGFAALFTPDADYVTWVGTHFKGRAAIAASHVPLFEKYLKGTRLDGEITQLRFLTPDIAIVHSKGAVLKGKQRRTRRNTKVQTTVAVRQDGRWQLAAFHNTKYHWLLETLATKFDSRQSPSKLAS</sequence>
<reference evidence="2 3" key="1">
    <citation type="submission" date="2020-10" db="EMBL/GenBank/DDBJ databases">
        <title>Identification of Nocardia species via Next-generation sequencing and recognition of intraspecies genetic diversity.</title>
        <authorList>
            <person name="Li P."/>
            <person name="Li P."/>
            <person name="Lu B."/>
        </authorList>
    </citation>
    <scope>NUCLEOTIDE SEQUENCE [LARGE SCALE GENOMIC DNA]</scope>
    <source>
        <strain evidence="2 3">N-11</strain>
    </source>
</reference>
<dbReference type="InterPro" id="IPR027843">
    <property type="entry name" value="DUF4440"/>
</dbReference>
<dbReference type="RefSeq" id="WP_195032256.1">
    <property type="nucleotide sequence ID" value="NZ_JADLRE010000004.1"/>
</dbReference>
<dbReference type="Gene3D" id="3.10.450.50">
    <property type="match status" value="1"/>
</dbReference>
<dbReference type="SUPFAM" id="SSF54427">
    <property type="entry name" value="NTF2-like"/>
    <property type="match status" value="1"/>
</dbReference>
<dbReference type="InterPro" id="IPR032710">
    <property type="entry name" value="NTF2-like_dom_sf"/>
</dbReference>
<dbReference type="NCBIfam" id="TIGR02246">
    <property type="entry name" value="SgcJ/EcaC family oxidoreductase"/>
    <property type="match status" value="1"/>
</dbReference>
<dbReference type="Proteomes" id="UP000807309">
    <property type="component" value="Unassembled WGS sequence"/>
</dbReference>
<accession>A0ABS0C496</accession>
<gene>
    <name evidence="2" type="ORF">IU470_07615</name>
</gene>